<evidence type="ECO:0000256" key="2">
    <source>
        <dbReference type="ARBA" id="ARBA00023125"/>
    </source>
</evidence>
<feature type="domain" description="HTH araC/xylS-type" evidence="5">
    <location>
        <begin position="165"/>
        <end position="264"/>
    </location>
</feature>
<dbReference type="Gene3D" id="2.60.120.10">
    <property type="entry name" value="Jelly Rolls"/>
    <property type="match status" value="1"/>
</dbReference>
<dbReference type="EMBL" id="FUYM01000004">
    <property type="protein sequence ID" value="SKB59404.1"/>
    <property type="molecule type" value="Genomic_DNA"/>
</dbReference>
<keyword evidence="7" id="KW-1185">Reference proteome</keyword>
<evidence type="ECO:0000313" key="6">
    <source>
        <dbReference type="EMBL" id="SKB59404.1"/>
    </source>
</evidence>
<dbReference type="STRING" id="439228.SAMN06295920_10494"/>
<dbReference type="GO" id="GO:0043565">
    <property type="term" value="F:sequence-specific DNA binding"/>
    <property type="evidence" value="ECO:0007669"/>
    <property type="project" value="InterPro"/>
</dbReference>
<dbReference type="GO" id="GO:0003700">
    <property type="term" value="F:DNA-binding transcription factor activity"/>
    <property type="evidence" value="ECO:0007669"/>
    <property type="project" value="InterPro"/>
</dbReference>
<evidence type="ECO:0000256" key="3">
    <source>
        <dbReference type="ARBA" id="ARBA00023159"/>
    </source>
</evidence>
<dbReference type="InterPro" id="IPR020449">
    <property type="entry name" value="Tscrpt_reg_AraC-type_HTH"/>
</dbReference>
<dbReference type="InterPro" id="IPR018060">
    <property type="entry name" value="HTH_AraC"/>
</dbReference>
<dbReference type="InterPro" id="IPR011051">
    <property type="entry name" value="RmlC_Cupin_sf"/>
</dbReference>
<dbReference type="PANTHER" id="PTHR11019">
    <property type="entry name" value="HTH-TYPE TRANSCRIPTIONAL REGULATOR NIMR"/>
    <property type="match status" value="1"/>
</dbReference>
<organism evidence="6 7">
    <name type="scientific">Rhizorhabdus histidinilytica</name>
    <dbReference type="NCBI Taxonomy" id="439228"/>
    <lineage>
        <taxon>Bacteria</taxon>
        <taxon>Pseudomonadati</taxon>
        <taxon>Pseudomonadota</taxon>
        <taxon>Alphaproteobacteria</taxon>
        <taxon>Sphingomonadales</taxon>
        <taxon>Sphingomonadaceae</taxon>
        <taxon>Rhizorhabdus</taxon>
    </lineage>
</organism>
<name>A0A1T5CJ10_9SPHN</name>
<sequence length="274" mass="29912">MRTLDQPATRTALEDYGLAHPSGRGFSFRDPERAISYDWHDHPYHQLIYAVAGTIQIETDGARHLLPTGRAAWIPAGQRHRTLVHDVDTASLYFAPDAIADDGGRVRILVASPVMREMILHALRWPQDVAERDPVARSFFETLALMCGEWLESELPLSLPGARHPGIVRAMDLAVVDPAGIDLPAALAAAAMSERSFRRAFSRETGMGWQAWVAQLRILRAMGMLADGGRVTDVAAEVGYASLSAFAKAFAQLAGEGPADYRSRVRGRTGGDRG</sequence>
<dbReference type="CDD" id="cd06124">
    <property type="entry name" value="cupin_NimR-like_N"/>
    <property type="match status" value="1"/>
</dbReference>
<dbReference type="InterPro" id="IPR014710">
    <property type="entry name" value="RmlC-like_jellyroll"/>
</dbReference>
<dbReference type="SUPFAM" id="SSF46689">
    <property type="entry name" value="Homeodomain-like"/>
    <property type="match status" value="1"/>
</dbReference>
<dbReference type="PRINTS" id="PR00032">
    <property type="entry name" value="HTHARAC"/>
</dbReference>
<evidence type="ECO:0000313" key="7">
    <source>
        <dbReference type="Proteomes" id="UP000189818"/>
    </source>
</evidence>
<gene>
    <name evidence="6" type="ORF">SAMN06295920_10494</name>
</gene>
<dbReference type="Gene3D" id="1.10.10.60">
    <property type="entry name" value="Homeodomain-like"/>
    <property type="match status" value="1"/>
</dbReference>
<dbReference type="AlphaFoldDB" id="A0A1T5CJ10"/>
<dbReference type="SMART" id="SM00342">
    <property type="entry name" value="HTH_ARAC"/>
    <property type="match status" value="1"/>
</dbReference>
<dbReference type="RefSeq" id="WP_079648011.1">
    <property type="nucleotide sequence ID" value="NZ_FUYM01000004.1"/>
</dbReference>
<evidence type="ECO:0000259" key="5">
    <source>
        <dbReference type="PROSITE" id="PS01124"/>
    </source>
</evidence>
<keyword evidence="2" id="KW-0238">DNA-binding</keyword>
<evidence type="ECO:0000256" key="4">
    <source>
        <dbReference type="ARBA" id="ARBA00023163"/>
    </source>
</evidence>
<dbReference type="Pfam" id="PF02311">
    <property type="entry name" value="AraC_binding"/>
    <property type="match status" value="1"/>
</dbReference>
<accession>A0A1T5CJ10</accession>
<dbReference type="OrthoDB" id="9804543at2"/>
<dbReference type="InterPro" id="IPR009057">
    <property type="entry name" value="Homeodomain-like_sf"/>
</dbReference>
<dbReference type="SUPFAM" id="SSF51182">
    <property type="entry name" value="RmlC-like cupins"/>
    <property type="match status" value="2"/>
</dbReference>
<evidence type="ECO:0000256" key="1">
    <source>
        <dbReference type="ARBA" id="ARBA00023015"/>
    </source>
</evidence>
<keyword evidence="1" id="KW-0805">Transcription regulation</keyword>
<keyword evidence="4" id="KW-0804">Transcription</keyword>
<reference evidence="7" key="1">
    <citation type="submission" date="2017-02" db="EMBL/GenBank/DDBJ databases">
        <authorList>
            <person name="Varghese N."/>
            <person name="Submissions S."/>
        </authorList>
    </citation>
    <scope>NUCLEOTIDE SEQUENCE [LARGE SCALE GENOMIC DNA]</scope>
    <source>
        <strain evidence="7">UM2</strain>
    </source>
</reference>
<proteinExistence type="predicted"/>
<dbReference type="PROSITE" id="PS01124">
    <property type="entry name" value="HTH_ARAC_FAMILY_2"/>
    <property type="match status" value="1"/>
</dbReference>
<dbReference type="Pfam" id="PF12833">
    <property type="entry name" value="HTH_18"/>
    <property type="match status" value="1"/>
</dbReference>
<dbReference type="InterPro" id="IPR003313">
    <property type="entry name" value="AraC-bd"/>
</dbReference>
<keyword evidence="3" id="KW-0010">Activator</keyword>
<dbReference type="Proteomes" id="UP000189818">
    <property type="component" value="Unassembled WGS sequence"/>
</dbReference>
<protein>
    <submittedName>
        <fullName evidence="6">Transcriptional regulator, AraC family</fullName>
    </submittedName>
</protein>
<dbReference type="PANTHER" id="PTHR11019:SF199">
    <property type="entry name" value="HTH-TYPE TRANSCRIPTIONAL REGULATOR NIMR"/>
    <property type="match status" value="1"/>
</dbReference>